<sequence length="252" mass="28692">MKRKKNNKVTQKPDEVLISGPLTMARFGSTIVSKNVWQPREFEKHQELLAENYAGVVQEIDRSIAEVTALVSTLNPLTILHRAWQERSASYLPIDSEVAVQQEQVLAARILDYVQSLVASTEPAIQQADMPSDKDWANLNRLVESIFFELIPQYFMCAAAKRRRSESAVDPAFEEFHFRTQLYWCNVTGEQYQVHQVQALRELLAPQSETIFQLYGLSSEQLCDELAKIWHSLTNSVSRPCLGAPTSGIRYC</sequence>
<keyword evidence="2" id="KW-1185">Reference proteome</keyword>
<reference evidence="2" key="1">
    <citation type="submission" date="2016-10" db="EMBL/GenBank/DDBJ databases">
        <authorList>
            <person name="Varghese N."/>
            <person name="Submissions S."/>
        </authorList>
    </citation>
    <scope>NUCLEOTIDE SEQUENCE [LARGE SCALE GENOMIC DNA]</scope>
    <source>
        <strain evidence="2">Nm44</strain>
    </source>
</reference>
<dbReference type="RefSeq" id="WP_074904191.1">
    <property type="nucleotide sequence ID" value="NZ_FOUB01000007.1"/>
</dbReference>
<organism evidence="1 2">
    <name type="scientific">Nitrosomonas communis</name>
    <dbReference type="NCBI Taxonomy" id="44574"/>
    <lineage>
        <taxon>Bacteria</taxon>
        <taxon>Pseudomonadati</taxon>
        <taxon>Pseudomonadota</taxon>
        <taxon>Betaproteobacteria</taxon>
        <taxon>Nitrosomonadales</taxon>
        <taxon>Nitrosomonadaceae</taxon>
        <taxon>Nitrosomonas</taxon>
    </lineage>
</organism>
<gene>
    <name evidence="1" type="ORF">SAMN05421863_1007113</name>
</gene>
<name>A0A1I4LVF1_9PROT</name>
<accession>A0A1I4LVF1</accession>
<dbReference type="EMBL" id="FOUB01000007">
    <property type="protein sequence ID" value="SFL94951.1"/>
    <property type="molecule type" value="Genomic_DNA"/>
</dbReference>
<dbReference type="AlphaFoldDB" id="A0A1I4LVF1"/>
<proteinExistence type="predicted"/>
<dbReference type="Proteomes" id="UP000183287">
    <property type="component" value="Unassembled WGS sequence"/>
</dbReference>
<evidence type="ECO:0000313" key="2">
    <source>
        <dbReference type="Proteomes" id="UP000183287"/>
    </source>
</evidence>
<dbReference type="OrthoDB" id="570299at2"/>
<evidence type="ECO:0000313" key="1">
    <source>
        <dbReference type="EMBL" id="SFL94951.1"/>
    </source>
</evidence>
<protein>
    <submittedName>
        <fullName evidence="1">Uncharacterized protein</fullName>
    </submittedName>
</protein>